<keyword evidence="1" id="KW-0812">Transmembrane</keyword>
<keyword evidence="1" id="KW-1133">Transmembrane helix</keyword>
<evidence type="ECO:0000313" key="2">
    <source>
        <dbReference type="EMBL" id="RQK75821.1"/>
    </source>
</evidence>
<comment type="caution">
    <text evidence="2">The sequence shown here is derived from an EMBL/GenBank/DDBJ whole genome shotgun (WGS) entry which is preliminary data.</text>
</comment>
<accession>A0A425AZX4</accession>
<evidence type="ECO:0000256" key="1">
    <source>
        <dbReference type="SAM" id="Phobius"/>
    </source>
</evidence>
<sequence length="140" mass="15851">MHKFGCALCRYAEIRHSCRHLTISTSSKHTFLSNLHSIPVLKDIGSHSVKKSGMPSAQQANCPQKLFFMKNNPQVCTKGNPPYRHPLKTVIPMILKIKKSYPQKTSHINIIIVLLFKFYILFISLQGNGTGKRKGIFSKN</sequence>
<organism evidence="2 3">
    <name type="scientific">Neisseria meningitidis</name>
    <dbReference type="NCBI Taxonomy" id="487"/>
    <lineage>
        <taxon>Bacteria</taxon>
        <taxon>Pseudomonadati</taxon>
        <taxon>Pseudomonadota</taxon>
        <taxon>Betaproteobacteria</taxon>
        <taxon>Neisseriales</taxon>
        <taxon>Neisseriaceae</taxon>
        <taxon>Neisseria</taxon>
    </lineage>
</organism>
<protein>
    <submittedName>
        <fullName evidence="2">Uncharacterized protein</fullName>
    </submittedName>
</protein>
<name>A0A425AZX4_NEIME</name>
<keyword evidence="1" id="KW-0472">Membrane</keyword>
<dbReference type="Proteomes" id="UP000283666">
    <property type="component" value="Unassembled WGS sequence"/>
</dbReference>
<proteinExistence type="predicted"/>
<dbReference type="EMBL" id="NWZY01000052">
    <property type="protein sequence ID" value="RQK75821.1"/>
    <property type="molecule type" value="Genomic_DNA"/>
</dbReference>
<evidence type="ECO:0000313" key="3">
    <source>
        <dbReference type="Proteomes" id="UP000283666"/>
    </source>
</evidence>
<gene>
    <name evidence="2" type="ORF">COH52_12340</name>
</gene>
<feature type="transmembrane region" description="Helical" evidence="1">
    <location>
        <begin position="106"/>
        <end position="125"/>
    </location>
</feature>
<dbReference type="AlphaFoldDB" id="A0A425AZX4"/>
<reference evidence="2 3" key="1">
    <citation type="submission" date="2017-09" db="EMBL/GenBank/DDBJ databases">
        <title>Phenotypic and genotypic characterization of Colombian isolates of Neisseria meningitidis recovered from invasive disease.</title>
        <authorList>
            <person name="Duarte C."/>
            <person name="Gabastou J.M."/>
            <person name="Moreno J."/>
        </authorList>
    </citation>
    <scope>NUCLEOTIDE SEQUENCE [LARGE SCALE GENOMIC DNA]</scope>
    <source>
        <strain evidence="2 3">INS-Nm1012</strain>
    </source>
</reference>